<dbReference type="AlphaFoldDB" id="A0A4Z2GQT5"/>
<accession>A0A4Z2GQT5</accession>
<organism evidence="2 3">
    <name type="scientific">Liparis tanakae</name>
    <name type="common">Tanaka's snailfish</name>
    <dbReference type="NCBI Taxonomy" id="230148"/>
    <lineage>
        <taxon>Eukaryota</taxon>
        <taxon>Metazoa</taxon>
        <taxon>Chordata</taxon>
        <taxon>Craniata</taxon>
        <taxon>Vertebrata</taxon>
        <taxon>Euteleostomi</taxon>
        <taxon>Actinopterygii</taxon>
        <taxon>Neopterygii</taxon>
        <taxon>Teleostei</taxon>
        <taxon>Neoteleostei</taxon>
        <taxon>Acanthomorphata</taxon>
        <taxon>Eupercaria</taxon>
        <taxon>Perciformes</taxon>
        <taxon>Cottioidei</taxon>
        <taxon>Cottales</taxon>
        <taxon>Liparidae</taxon>
        <taxon>Liparis</taxon>
    </lineage>
</organism>
<comment type="caution">
    <text evidence="2">The sequence shown here is derived from an EMBL/GenBank/DDBJ whole genome shotgun (WGS) entry which is preliminary data.</text>
</comment>
<name>A0A4Z2GQT5_9TELE</name>
<protein>
    <submittedName>
        <fullName evidence="2">Uncharacterized protein</fullName>
    </submittedName>
</protein>
<proteinExistence type="predicted"/>
<evidence type="ECO:0000256" key="1">
    <source>
        <dbReference type="SAM" id="MobiDB-lite"/>
    </source>
</evidence>
<feature type="compositionally biased region" description="Polar residues" evidence="1">
    <location>
        <begin position="58"/>
        <end position="71"/>
    </location>
</feature>
<feature type="region of interest" description="Disordered" evidence="1">
    <location>
        <begin position="200"/>
        <end position="241"/>
    </location>
</feature>
<keyword evidence="3" id="KW-1185">Reference proteome</keyword>
<reference evidence="2 3" key="1">
    <citation type="submission" date="2019-03" db="EMBL/GenBank/DDBJ databases">
        <title>First draft genome of Liparis tanakae, snailfish: a comprehensive survey of snailfish specific genes.</title>
        <authorList>
            <person name="Kim W."/>
            <person name="Song I."/>
            <person name="Jeong J.-H."/>
            <person name="Kim D."/>
            <person name="Kim S."/>
            <person name="Ryu S."/>
            <person name="Song J.Y."/>
            <person name="Lee S.K."/>
        </authorList>
    </citation>
    <scope>NUCLEOTIDE SEQUENCE [LARGE SCALE GENOMIC DNA]</scope>
    <source>
        <tissue evidence="2">Muscle</tissue>
    </source>
</reference>
<dbReference type="EMBL" id="SRLO01000442">
    <property type="protein sequence ID" value="TNN55927.1"/>
    <property type="molecule type" value="Genomic_DNA"/>
</dbReference>
<feature type="region of interest" description="Disordered" evidence="1">
    <location>
        <begin position="44"/>
        <end position="72"/>
    </location>
</feature>
<sequence>MPTIVRKLSRRIRCCIKVKEKAKWCSGESVQIYLHFRSALMDPPFPGPERSEELNKARATSSAPRSRQGTRGNAFELRRDEFTWAGGHAQIGVVLKSCSEAPRQLGLGPLSGEREEAMRFRSRQYTVHGTGTSAFKEGKEADVDIGWIAAANAHKVKKWMPAVQNEENRPSCRLVRVQSSRERGFCSDWLVAMLLHMHSGPKTPPHRSGRDSRSCGSTKAQTGRERERIPPSLQSLSEDTSVHTDLPVLSSRIVRICKPNTPKETASSNLSKHLAGRAVNDIAPRCAQSSFSSIRSSASRSLSVEQDEGLQLLGDVPPVVEAVLDDGPGGQALQRGVVYGLDYIPGQLLLVQEVAGHLLEGVGAVEVSPA</sequence>
<evidence type="ECO:0000313" key="3">
    <source>
        <dbReference type="Proteomes" id="UP000314294"/>
    </source>
</evidence>
<evidence type="ECO:0000313" key="2">
    <source>
        <dbReference type="EMBL" id="TNN55927.1"/>
    </source>
</evidence>
<dbReference type="Proteomes" id="UP000314294">
    <property type="component" value="Unassembled WGS sequence"/>
</dbReference>
<gene>
    <name evidence="2" type="ORF">EYF80_033863</name>
</gene>